<keyword evidence="3" id="KW-0227">DNA damage</keyword>
<dbReference type="GO" id="GO:0031297">
    <property type="term" value="P:replication fork processing"/>
    <property type="evidence" value="ECO:0007669"/>
    <property type="project" value="TreeGrafter"/>
</dbReference>
<dbReference type="InterPro" id="IPR042530">
    <property type="entry name" value="EME1/EME2_C"/>
</dbReference>
<evidence type="ECO:0000256" key="6">
    <source>
        <dbReference type="ARBA" id="ARBA00023242"/>
    </source>
</evidence>
<dbReference type="InterPro" id="IPR043086">
    <property type="entry name" value="EME1_nucdom_sub1"/>
</dbReference>
<dbReference type="Gene3D" id="1.10.150.670">
    <property type="entry name" value="Crossover junction endonuclease EME1, DNA-binding domain"/>
    <property type="match status" value="1"/>
</dbReference>
<keyword evidence="7" id="KW-0175">Coiled coil</keyword>
<dbReference type="GO" id="GO:0031573">
    <property type="term" value="P:mitotic intra-S DNA damage checkpoint signaling"/>
    <property type="evidence" value="ECO:0007669"/>
    <property type="project" value="TreeGrafter"/>
</dbReference>
<dbReference type="InterPro" id="IPR043087">
    <property type="entry name" value="Eme1_nucdom_sub2"/>
</dbReference>
<dbReference type="FunFam" id="3.40.1620.30:FF:000001">
    <property type="entry name" value="Essential meiotic structure-specific endonuclease 1"/>
    <property type="match status" value="1"/>
</dbReference>
<proteinExistence type="inferred from homology"/>
<evidence type="ECO:0000256" key="1">
    <source>
        <dbReference type="ARBA" id="ARBA00004123"/>
    </source>
</evidence>
<dbReference type="GO" id="GO:0003677">
    <property type="term" value="F:DNA binding"/>
    <property type="evidence" value="ECO:0007669"/>
    <property type="project" value="InterPro"/>
</dbReference>
<dbReference type="PANTHER" id="PTHR21077:SF7">
    <property type="entry name" value="CROSSOVER JUNCTION ENDONUCLEASE EME1"/>
    <property type="match status" value="1"/>
</dbReference>
<evidence type="ECO:0000256" key="7">
    <source>
        <dbReference type="SAM" id="Coils"/>
    </source>
</evidence>
<reference evidence="10" key="1">
    <citation type="journal article" date="2022" name="bioRxiv">
        <title>Sequencing and chromosome-scale assembly of the giantPleurodeles waltlgenome.</title>
        <authorList>
            <person name="Brown T."/>
            <person name="Elewa A."/>
            <person name="Iarovenko S."/>
            <person name="Subramanian E."/>
            <person name="Araus A.J."/>
            <person name="Petzold A."/>
            <person name="Susuki M."/>
            <person name="Suzuki K.-i.T."/>
            <person name="Hayashi T."/>
            <person name="Toyoda A."/>
            <person name="Oliveira C."/>
            <person name="Osipova E."/>
            <person name="Leigh N.D."/>
            <person name="Simon A."/>
            <person name="Yun M.H."/>
        </authorList>
    </citation>
    <scope>NUCLEOTIDE SEQUENCE</scope>
    <source>
        <strain evidence="10">20211129_DDA</strain>
        <tissue evidence="10">Liver</tissue>
    </source>
</reference>
<dbReference type="PANTHER" id="PTHR21077">
    <property type="entry name" value="EME1 PROTEIN"/>
    <property type="match status" value="1"/>
</dbReference>
<dbReference type="GO" id="GO:0005634">
    <property type="term" value="C:nucleus"/>
    <property type="evidence" value="ECO:0007669"/>
    <property type="project" value="UniProtKB-SubCell"/>
</dbReference>
<dbReference type="GO" id="GO:0008821">
    <property type="term" value="F:crossover junction DNA endonuclease activity"/>
    <property type="evidence" value="ECO:0007669"/>
    <property type="project" value="TreeGrafter"/>
</dbReference>
<keyword evidence="6" id="KW-0539">Nucleus</keyword>
<evidence type="ECO:0000259" key="9">
    <source>
        <dbReference type="SMART" id="SM00891"/>
    </source>
</evidence>
<feature type="region of interest" description="Disordered" evidence="8">
    <location>
        <begin position="134"/>
        <end position="173"/>
    </location>
</feature>
<dbReference type="GO" id="GO:0000712">
    <property type="term" value="P:resolution of meiotic recombination intermediates"/>
    <property type="evidence" value="ECO:0007669"/>
    <property type="project" value="TreeGrafter"/>
</dbReference>
<dbReference type="InterPro" id="IPR033310">
    <property type="entry name" value="Mms4/EME1/EME2"/>
</dbReference>
<dbReference type="GO" id="GO:0048476">
    <property type="term" value="C:Holliday junction resolvase complex"/>
    <property type="evidence" value="ECO:0007669"/>
    <property type="project" value="InterPro"/>
</dbReference>
<dbReference type="Pfam" id="PF02732">
    <property type="entry name" value="ERCC4"/>
    <property type="match status" value="1"/>
</dbReference>
<dbReference type="Gene3D" id="3.40.1620.30">
    <property type="entry name" value="ERCC4, Mus81-Eme1 complex, nuclease domain, subdomain 1"/>
    <property type="match status" value="1"/>
</dbReference>
<evidence type="ECO:0000256" key="2">
    <source>
        <dbReference type="ARBA" id="ARBA00005313"/>
    </source>
</evidence>
<evidence type="ECO:0000256" key="5">
    <source>
        <dbReference type="ARBA" id="ARBA00023204"/>
    </source>
</evidence>
<dbReference type="EMBL" id="JANPWB010000011">
    <property type="protein sequence ID" value="KAJ1129945.1"/>
    <property type="molecule type" value="Genomic_DNA"/>
</dbReference>
<feature type="compositionally biased region" description="Polar residues" evidence="8">
    <location>
        <begin position="43"/>
        <end position="69"/>
    </location>
</feature>
<dbReference type="InterPro" id="IPR006166">
    <property type="entry name" value="ERCC4_domain"/>
</dbReference>
<gene>
    <name evidence="10" type="ORF">NDU88_008305</name>
</gene>
<evidence type="ECO:0000313" key="11">
    <source>
        <dbReference type="Proteomes" id="UP001066276"/>
    </source>
</evidence>
<dbReference type="AlphaFoldDB" id="A0AAV7PPD0"/>
<evidence type="ECO:0000256" key="8">
    <source>
        <dbReference type="SAM" id="MobiDB-lite"/>
    </source>
</evidence>
<keyword evidence="5" id="KW-0234">DNA repair</keyword>
<dbReference type="Gene3D" id="4.10.800.30">
    <property type="entry name" value="ERCC4, Mus81-Eme1 complex, nuclease domain, subdomain 2"/>
    <property type="match status" value="2"/>
</dbReference>
<comment type="similarity">
    <text evidence="2">Belongs to the EME1/MMS4 family.</text>
</comment>
<name>A0AAV7PPD0_PLEWA</name>
<dbReference type="SMART" id="SM00891">
    <property type="entry name" value="ERCC4"/>
    <property type="match status" value="1"/>
</dbReference>
<feature type="domain" description="ERCC4" evidence="9">
    <location>
        <begin position="235"/>
        <end position="505"/>
    </location>
</feature>
<accession>A0AAV7PPD0</accession>
<evidence type="ECO:0000313" key="10">
    <source>
        <dbReference type="EMBL" id="KAJ1129945.1"/>
    </source>
</evidence>
<dbReference type="Pfam" id="PF21292">
    <property type="entry name" value="EME1-MUS81_C"/>
    <property type="match status" value="1"/>
</dbReference>
<feature type="region of interest" description="Disordered" evidence="8">
    <location>
        <begin position="23"/>
        <end position="69"/>
    </location>
</feature>
<organism evidence="10 11">
    <name type="scientific">Pleurodeles waltl</name>
    <name type="common">Iberian ribbed newt</name>
    <dbReference type="NCBI Taxonomy" id="8319"/>
    <lineage>
        <taxon>Eukaryota</taxon>
        <taxon>Metazoa</taxon>
        <taxon>Chordata</taxon>
        <taxon>Craniata</taxon>
        <taxon>Vertebrata</taxon>
        <taxon>Euteleostomi</taxon>
        <taxon>Amphibia</taxon>
        <taxon>Batrachia</taxon>
        <taxon>Caudata</taxon>
        <taxon>Salamandroidea</taxon>
        <taxon>Salamandridae</taxon>
        <taxon>Pleurodelinae</taxon>
        <taxon>Pleurodeles</taxon>
    </lineage>
</organism>
<feature type="coiled-coil region" evidence="7">
    <location>
        <begin position="191"/>
        <end position="225"/>
    </location>
</feature>
<sequence length="512" mass="58230">MGPQNVLDEFSDSDHEELPRFGFLQQRSSNSSLPKSNVILLESSGSETSHPPSPVRNISSTALEDYPSTNICDKDITMISSESEEEEDIVPLAERLKGRFTVHSEHMDVQTTTIRSKTAQESSVARPLQLPFSEKGAVPRAPKETQRTSPVHQSDRLDFIPQPQVTSLNIGPPQKKVKYSVEDLEKGHLEALRKRQEREKLRERKECLEQEKAKRKALAEALKAQRPEECMKHLQVLIDPAVLQMEGGGLLLSALQTMECSCVVDTRPVPYSISWRRRATDLQEEESVWVDDPSLLVLVPQKDFITMIQNSRKEHQSIQEERLQTLRSFSASLLQRSYEKSTALVVMEMEKYFKCQKTQTQKQLRQAVLGAAAGEEQTKKRKKKGGQDILPVLSRVDVEEALVDVQLHTGVQVRFVETWKEFGEFASSFTKSVAEAPFKRQREKTNFSFYLENDWAGGVRVDRFGKGLLQVWKRQLQQFNRVSVEISNALVAAYPSPQLLVQVGLLDMKRLQ</sequence>
<protein>
    <recommendedName>
        <fullName evidence="9">ERCC4 domain-containing protein</fullName>
    </recommendedName>
</protein>
<comment type="caution">
    <text evidence="10">The sequence shown here is derived from an EMBL/GenBank/DDBJ whole genome shotgun (WGS) entry which is preliminary data.</text>
</comment>
<keyword evidence="4" id="KW-0233">DNA recombination</keyword>
<feature type="compositionally biased region" description="Polar residues" evidence="8">
    <location>
        <begin position="25"/>
        <end position="35"/>
    </location>
</feature>
<dbReference type="GO" id="GO:0006302">
    <property type="term" value="P:double-strand break repair"/>
    <property type="evidence" value="ECO:0007669"/>
    <property type="project" value="TreeGrafter"/>
</dbReference>
<evidence type="ECO:0000256" key="4">
    <source>
        <dbReference type="ARBA" id="ARBA00023172"/>
    </source>
</evidence>
<evidence type="ECO:0000256" key="3">
    <source>
        <dbReference type="ARBA" id="ARBA00022763"/>
    </source>
</evidence>
<comment type="subcellular location">
    <subcellularLocation>
        <location evidence="1">Nucleus</location>
    </subcellularLocation>
</comment>
<dbReference type="Proteomes" id="UP001066276">
    <property type="component" value="Chromosome 7"/>
</dbReference>
<keyword evidence="11" id="KW-1185">Reference proteome</keyword>